<sequence>MLSLPRSPFEILSDEHIAYQSCLNLETVGDSWGTTVTDETAIMFKFSPEIVARVLGFGLIYPPSTQGRAYLARDISACNDNSEFLAGLSYLCVMGVIRIFKSATPQLSSADSLLSESNKKLALTRDNYRCILTGAVDVASVDNGLTTAGERIRCTALGHIFSESPTGNIVGLTDAAQEKFEWATSITAVVQRFADISVVNVHSALNTFTITPDFRVLFDKLRISLRPIGHDDSNTYEVHTYPPKRNGLYGLLDRVTLTDATSGQIPLPSCRYFKAHDACAKIAYFSGAGKVMEEILQDARDLKVLAEDGGSHLLSLAISLRLRGMTLAYS</sequence>
<evidence type="ECO:0008006" key="3">
    <source>
        <dbReference type="Google" id="ProtNLM"/>
    </source>
</evidence>
<evidence type="ECO:0000313" key="2">
    <source>
        <dbReference type="Proteomes" id="UP000217790"/>
    </source>
</evidence>
<name>A0A2H3DM35_ARMGA</name>
<reference evidence="2" key="1">
    <citation type="journal article" date="2017" name="Nat. Ecol. Evol.">
        <title>Genome expansion and lineage-specific genetic innovations in the forest pathogenic fungi Armillaria.</title>
        <authorList>
            <person name="Sipos G."/>
            <person name="Prasanna A.N."/>
            <person name="Walter M.C."/>
            <person name="O'Connor E."/>
            <person name="Balint B."/>
            <person name="Krizsan K."/>
            <person name="Kiss B."/>
            <person name="Hess J."/>
            <person name="Varga T."/>
            <person name="Slot J."/>
            <person name="Riley R."/>
            <person name="Boka B."/>
            <person name="Rigling D."/>
            <person name="Barry K."/>
            <person name="Lee J."/>
            <person name="Mihaltcheva S."/>
            <person name="LaButti K."/>
            <person name="Lipzen A."/>
            <person name="Waldron R."/>
            <person name="Moloney N.M."/>
            <person name="Sperisen C."/>
            <person name="Kredics L."/>
            <person name="Vagvoelgyi C."/>
            <person name="Patrignani A."/>
            <person name="Fitzpatrick D."/>
            <person name="Nagy I."/>
            <person name="Doyle S."/>
            <person name="Anderson J.B."/>
            <person name="Grigoriev I.V."/>
            <person name="Gueldener U."/>
            <person name="Muensterkoetter M."/>
            <person name="Nagy L.G."/>
        </authorList>
    </citation>
    <scope>NUCLEOTIDE SEQUENCE [LARGE SCALE GENOMIC DNA]</scope>
    <source>
        <strain evidence="2">Ar21-2</strain>
    </source>
</reference>
<evidence type="ECO:0000313" key="1">
    <source>
        <dbReference type="EMBL" id="PBK94924.1"/>
    </source>
</evidence>
<dbReference type="STRING" id="47427.A0A2H3DM35"/>
<proteinExistence type="predicted"/>
<gene>
    <name evidence="1" type="ORF">ARMGADRAFT_1062454</name>
</gene>
<accession>A0A2H3DM35</accession>
<dbReference type="OMA" id="TALGHIF"/>
<dbReference type="EMBL" id="KZ293653">
    <property type="protein sequence ID" value="PBK94924.1"/>
    <property type="molecule type" value="Genomic_DNA"/>
</dbReference>
<dbReference type="Proteomes" id="UP000217790">
    <property type="component" value="Unassembled WGS sequence"/>
</dbReference>
<organism evidence="1 2">
    <name type="scientific">Armillaria gallica</name>
    <name type="common">Bulbous honey fungus</name>
    <name type="synonym">Armillaria bulbosa</name>
    <dbReference type="NCBI Taxonomy" id="47427"/>
    <lineage>
        <taxon>Eukaryota</taxon>
        <taxon>Fungi</taxon>
        <taxon>Dikarya</taxon>
        <taxon>Basidiomycota</taxon>
        <taxon>Agaricomycotina</taxon>
        <taxon>Agaricomycetes</taxon>
        <taxon>Agaricomycetidae</taxon>
        <taxon>Agaricales</taxon>
        <taxon>Marasmiineae</taxon>
        <taxon>Physalacriaceae</taxon>
        <taxon>Armillaria</taxon>
    </lineage>
</organism>
<dbReference type="OrthoDB" id="2104739at2759"/>
<protein>
    <recommendedName>
        <fullName evidence="3">HNH nuclease domain-containing protein</fullName>
    </recommendedName>
</protein>
<dbReference type="AlphaFoldDB" id="A0A2H3DM35"/>
<keyword evidence="2" id="KW-1185">Reference proteome</keyword>
<dbReference type="InParanoid" id="A0A2H3DM35"/>